<protein>
    <submittedName>
        <fullName evidence="1">Uncharacterized protein</fullName>
    </submittedName>
</protein>
<dbReference type="EMBL" id="JBHULV010000028">
    <property type="protein sequence ID" value="MFD2731908.1"/>
    <property type="molecule type" value="Genomic_DNA"/>
</dbReference>
<accession>A0ABW5TS66</accession>
<comment type="caution">
    <text evidence="1">The sequence shown here is derived from an EMBL/GenBank/DDBJ whole genome shotgun (WGS) entry which is preliminary data.</text>
</comment>
<keyword evidence="2" id="KW-1185">Reference proteome</keyword>
<gene>
    <name evidence="1" type="ORF">ACFSSE_09335</name>
</gene>
<name>A0ABW5TS66_9SPHI</name>
<sequence>MIISIVPIVFDLEKTIVSAAIFQLELENETKDAGKPGKDLKQTLKKNGDFIHTYHLCNGYVIVDEVLDYHFLSKKYTKLYFPRVPTPPPNQA</sequence>
<proteinExistence type="predicted"/>
<evidence type="ECO:0000313" key="2">
    <source>
        <dbReference type="Proteomes" id="UP001597546"/>
    </source>
</evidence>
<reference evidence="2" key="1">
    <citation type="journal article" date="2019" name="Int. J. Syst. Evol. Microbiol.">
        <title>The Global Catalogue of Microorganisms (GCM) 10K type strain sequencing project: providing services to taxonomists for standard genome sequencing and annotation.</title>
        <authorList>
            <consortium name="The Broad Institute Genomics Platform"/>
            <consortium name="The Broad Institute Genome Sequencing Center for Infectious Disease"/>
            <person name="Wu L."/>
            <person name="Ma J."/>
        </authorList>
    </citation>
    <scope>NUCLEOTIDE SEQUENCE [LARGE SCALE GENOMIC DNA]</scope>
    <source>
        <strain evidence="2">KCTC 42456</strain>
    </source>
</reference>
<dbReference type="RefSeq" id="WP_379043594.1">
    <property type="nucleotide sequence ID" value="NZ_JBHSKW010000032.1"/>
</dbReference>
<evidence type="ECO:0000313" key="1">
    <source>
        <dbReference type="EMBL" id="MFD2731908.1"/>
    </source>
</evidence>
<organism evidence="1 2">
    <name type="scientific">Pedobacter alpinus</name>
    <dbReference type="NCBI Taxonomy" id="1590643"/>
    <lineage>
        <taxon>Bacteria</taxon>
        <taxon>Pseudomonadati</taxon>
        <taxon>Bacteroidota</taxon>
        <taxon>Sphingobacteriia</taxon>
        <taxon>Sphingobacteriales</taxon>
        <taxon>Sphingobacteriaceae</taxon>
        <taxon>Pedobacter</taxon>
    </lineage>
</organism>
<dbReference type="Proteomes" id="UP001597546">
    <property type="component" value="Unassembled WGS sequence"/>
</dbReference>